<evidence type="ECO:0000313" key="4">
    <source>
        <dbReference type="Proteomes" id="UP000242188"/>
    </source>
</evidence>
<feature type="transmembrane region" description="Helical" evidence="2">
    <location>
        <begin position="234"/>
        <end position="257"/>
    </location>
</feature>
<feature type="compositionally biased region" description="Polar residues" evidence="1">
    <location>
        <begin position="605"/>
        <end position="618"/>
    </location>
</feature>
<evidence type="ECO:0000313" key="3">
    <source>
        <dbReference type="EMBL" id="OWF56199.1"/>
    </source>
</evidence>
<dbReference type="OrthoDB" id="6161351at2759"/>
<feature type="compositionally biased region" description="Polar residues" evidence="1">
    <location>
        <begin position="372"/>
        <end position="381"/>
    </location>
</feature>
<keyword evidence="2" id="KW-1133">Transmembrane helix</keyword>
<evidence type="ECO:0000256" key="2">
    <source>
        <dbReference type="SAM" id="Phobius"/>
    </source>
</evidence>
<organism evidence="3 4">
    <name type="scientific">Mizuhopecten yessoensis</name>
    <name type="common">Japanese scallop</name>
    <name type="synonym">Patinopecten yessoensis</name>
    <dbReference type="NCBI Taxonomy" id="6573"/>
    <lineage>
        <taxon>Eukaryota</taxon>
        <taxon>Metazoa</taxon>
        <taxon>Spiralia</taxon>
        <taxon>Lophotrochozoa</taxon>
        <taxon>Mollusca</taxon>
        <taxon>Bivalvia</taxon>
        <taxon>Autobranchia</taxon>
        <taxon>Pteriomorphia</taxon>
        <taxon>Pectinida</taxon>
        <taxon>Pectinoidea</taxon>
        <taxon>Pectinidae</taxon>
        <taxon>Mizuhopecten</taxon>
    </lineage>
</organism>
<keyword evidence="4" id="KW-1185">Reference proteome</keyword>
<feature type="transmembrane region" description="Helical" evidence="2">
    <location>
        <begin position="6"/>
        <end position="31"/>
    </location>
</feature>
<feature type="region of interest" description="Disordered" evidence="1">
    <location>
        <begin position="188"/>
        <end position="227"/>
    </location>
</feature>
<accession>A0A210R5A3</accession>
<evidence type="ECO:0000256" key="1">
    <source>
        <dbReference type="SAM" id="MobiDB-lite"/>
    </source>
</evidence>
<protein>
    <submittedName>
        <fullName evidence="3">Uncharacterized protein</fullName>
    </submittedName>
</protein>
<feature type="compositionally biased region" description="Polar residues" evidence="1">
    <location>
        <begin position="497"/>
        <end position="509"/>
    </location>
</feature>
<sequence length="618" mass="67046">MGVADHYWGVLLTLSYCLILPVAGSSSDIVLTSTYQRGTKICKPVFNCHQGQQIKECASSMLHETCEECPAGLVQPDLISSVLKLESHRKCFQLQEARCSTRDTVPAREKDGKIFCAKYCKCDITKCFFGETSCGCDKKKDGCPPNYQLNGITGDCEPCPDLTYKHGDKCGPCEYNETAFNITMNNTTTVTETTPKPATPEPTTPKVKPTTTPKPTIPPTKGSQSEEKEGLSSVAVIIIAVLVVVLLILVGIMLVIFCCYCRGSRCKEFLKKPPFANGQPNGHLNGFLRNGPTPCDEKLYEEMTTIPIGISYENEPLVPPAPPPHPNHSPIRASDQLPPIPSQWSPTNNSYMSAVGSSQAGLRVTLPRQISHPVQDTTPHTPGSGGSSSLTNDFEAMNHYSTGSYLCPGPGISQEPIHAVDNRISDGINTDVKQQQSSPILCTEDNPDTPALPNFPTTNLSTDEFAHRNRGHFLPGGRALEHGENAAKENEEETQPKLGNQSANSSLQKPGSDHFVSLNQGTDKKHLIPNYTEVEKHKGAVNFSVEGKVTEGANYIGDAKVSPTYVDMEKNPSSSFVDKDTSQDEAYESVDPSNYNKTTKETKDSSIASNHSSTSGKS</sequence>
<reference evidence="3 4" key="1">
    <citation type="journal article" date="2017" name="Nat. Ecol. Evol.">
        <title>Scallop genome provides insights into evolution of bilaterian karyotype and development.</title>
        <authorList>
            <person name="Wang S."/>
            <person name="Zhang J."/>
            <person name="Jiao W."/>
            <person name="Li J."/>
            <person name="Xun X."/>
            <person name="Sun Y."/>
            <person name="Guo X."/>
            <person name="Huan P."/>
            <person name="Dong B."/>
            <person name="Zhang L."/>
            <person name="Hu X."/>
            <person name="Sun X."/>
            <person name="Wang J."/>
            <person name="Zhao C."/>
            <person name="Wang Y."/>
            <person name="Wang D."/>
            <person name="Huang X."/>
            <person name="Wang R."/>
            <person name="Lv J."/>
            <person name="Li Y."/>
            <person name="Zhang Z."/>
            <person name="Liu B."/>
            <person name="Lu W."/>
            <person name="Hui Y."/>
            <person name="Liang J."/>
            <person name="Zhou Z."/>
            <person name="Hou R."/>
            <person name="Li X."/>
            <person name="Liu Y."/>
            <person name="Li H."/>
            <person name="Ning X."/>
            <person name="Lin Y."/>
            <person name="Zhao L."/>
            <person name="Xing Q."/>
            <person name="Dou J."/>
            <person name="Li Y."/>
            <person name="Mao J."/>
            <person name="Guo H."/>
            <person name="Dou H."/>
            <person name="Li T."/>
            <person name="Mu C."/>
            <person name="Jiang W."/>
            <person name="Fu Q."/>
            <person name="Fu X."/>
            <person name="Miao Y."/>
            <person name="Liu J."/>
            <person name="Yu Q."/>
            <person name="Li R."/>
            <person name="Liao H."/>
            <person name="Li X."/>
            <person name="Kong Y."/>
            <person name="Jiang Z."/>
            <person name="Chourrout D."/>
            <person name="Li R."/>
            <person name="Bao Z."/>
        </authorList>
    </citation>
    <scope>NUCLEOTIDE SEQUENCE [LARGE SCALE GENOMIC DNA]</scope>
    <source>
        <strain evidence="3 4">PY_sf001</strain>
    </source>
</reference>
<feature type="region of interest" description="Disordered" evidence="1">
    <location>
        <begin position="565"/>
        <end position="618"/>
    </location>
</feature>
<name>A0A210R5A3_MIZYE</name>
<feature type="compositionally biased region" description="Low complexity" evidence="1">
    <location>
        <begin position="204"/>
        <end position="214"/>
    </location>
</feature>
<comment type="caution">
    <text evidence="3">The sequence shown here is derived from an EMBL/GenBank/DDBJ whole genome shotgun (WGS) entry which is preliminary data.</text>
</comment>
<dbReference type="EMBL" id="NEDP02000262">
    <property type="protein sequence ID" value="OWF56199.1"/>
    <property type="molecule type" value="Genomic_DNA"/>
</dbReference>
<feature type="compositionally biased region" description="Polar residues" evidence="1">
    <location>
        <begin position="431"/>
        <end position="440"/>
    </location>
</feature>
<dbReference type="Proteomes" id="UP000242188">
    <property type="component" value="Unassembled WGS sequence"/>
</dbReference>
<keyword evidence="2" id="KW-0472">Membrane</keyword>
<keyword evidence="2" id="KW-0812">Transmembrane</keyword>
<feature type="region of interest" description="Disordered" evidence="1">
    <location>
        <begin position="431"/>
        <end position="455"/>
    </location>
</feature>
<gene>
    <name evidence="3" type="ORF">KP79_PYT21539</name>
</gene>
<dbReference type="AlphaFoldDB" id="A0A210R5A3"/>
<proteinExistence type="predicted"/>
<feature type="region of interest" description="Disordered" evidence="1">
    <location>
        <begin position="484"/>
        <end position="522"/>
    </location>
</feature>
<feature type="region of interest" description="Disordered" evidence="1">
    <location>
        <begin position="372"/>
        <end position="394"/>
    </location>
</feature>